<protein>
    <submittedName>
        <fullName evidence="1">Uncharacterized protein</fullName>
    </submittedName>
</protein>
<gene>
    <name evidence="1" type="ORF">HPB49_011547</name>
</gene>
<dbReference type="EMBL" id="CM023476">
    <property type="protein sequence ID" value="KAH7941278.1"/>
    <property type="molecule type" value="Genomic_DNA"/>
</dbReference>
<evidence type="ECO:0000313" key="2">
    <source>
        <dbReference type="Proteomes" id="UP000821865"/>
    </source>
</evidence>
<dbReference type="Proteomes" id="UP000821865">
    <property type="component" value="Chromosome 7"/>
</dbReference>
<accession>A0ACB8CES0</accession>
<name>A0ACB8CES0_DERSI</name>
<reference evidence="1" key="1">
    <citation type="submission" date="2020-05" db="EMBL/GenBank/DDBJ databases">
        <title>Large-scale comparative analyses of tick genomes elucidate their genetic diversity and vector capacities.</title>
        <authorList>
            <person name="Jia N."/>
            <person name="Wang J."/>
            <person name="Shi W."/>
            <person name="Du L."/>
            <person name="Sun Y."/>
            <person name="Zhan W."/>
            <person name="Jiang J."/>
            <person name="Wang Q."/>
            <person name="Zhang B."/>
            <person name="Ji P."/>
            <person name="Sakyi L.B."/>
            <person name="Cui X."/>
            <person name="Yuan T."/>
            <person name="Jiang B."/>
            <person name="Yang W."/>
            <person name="Lam T.T.-Y."/>
            <person name="Chang Q."/>
            <person name="Ding S."/>
            <person name="Wang X."/>
            <person name="Zhu J."/>
            <person name="Ruan X."/>
            <person name="Zhao L."/>
            <person name="Wei J."/>
            <person name="Que T."/>
            <person name="Du C."/>
            <person name="Cheng J."/>
            <person name="Dai P."/>
            <person name="Han X."/>
            <person name="Huang E."/>
            <person name="Gao Y."/>
            <person name="Liu J."/>
            <person name="Shao H."/>
            <person name="Ye R."/>
            <person name="Li L."/>
            <person name="Wei W."/>
            <person name="Wang X."/>
            <person name="Wang C."/>
            <person name="Yang T."/>
            <person name="Huo Q."/>
            <person name="Li W."/>
            <person name="Guo W."/>
            <person name="Chen H."/>
            <person name="Zhou L."/>
            <person name="Ni X."/>
            <person name="Tian J."/>
            <person name="Zhou Y."/>
            <person name="Sheng Y."/>
            <person name="Liu T."/>
            <person name="Pan Y."/>
            <person name="Xia L."/>
            <person name="Li J."/>
            <person name="Zhao F."/>
            <person name="Cao W."/>
        </authorList>
    </citation>
    <scope>NUCLEOTIDE SEQUENCE</scope>
    <source>
        <strain evidence="1">Dsil-2018</strain>
    </source>
</reference>
<keyword evidence="2" id="KW-1185">Reference proteome</keyword>
<sequence length="140" mass="14918">MLPENYMPGAPSFTPLVAGIEIAKVNVSSLNRLRRYGAVRPHCRNGGLLVQTDVINNGEVVMSVPWRTGSGKASDGMLASHAVESVEPSIIVQGAGDTVRAISAGFSRLLSAPLVELWNVYFLRLFKEAVNDVGNGVLPS</sequence>
<comment type="caution">
    <text evidence="1">The sequence shown here is derived from an EMBL/GenBank/DDBJ whole genome shotgun (WGS) entry which is preliminary data.</text>
</comment>
<evidence type="ECO:0000313" key="1">
    <source>
        <dbReference type="EMBL" id="KAH7941278.1"/>
    </source>
</evidence>
<organism evidence="1 2">
    <name type="scientific">Dermacentor silvarum</name>
    <name type="common">Tick</name>
    <dbReference type="NCBI Taxonomy" id="543639"/>
    <lineage>
        <taxon>Eukaryota</taxon>
        <taxon>Metazoa</taxon>
        <taxon>Ecdysozoa</taxon>
        <taxon>Arthropoda</taxon>
        <taxon>Chelicerata</taxon>
        <taxon>Arachnida</taxon>
        <taxon>Acari</taxon>
        <taxon>Parasitiformes</taxon>
        <taxon>Ixodida</taxon>
        <taxon>Ixodoidea</taxon>
        <taxon>Ixodidae</taxon>
        <taxon>Rhipicephalinae</taxon>
        <taxon>Dermacentor</taxon>
    </lineage>
</organism>
<proteinExistence type="predicted"/>